<dbReference type="Pfam" id="PF00672">
    <property type="entry name" value="HAMP"/>
    <property type="match status" value="1"/>
</dbReference>
<feature type="transmembrane region" description="Helical" evidence="10">
    <location>
        <begin position="260"/>
        <end position="284"/>
    </location>
</feature>
<dbReference type="Gene3D" id="3.30.565.10">
    <property type="entry name" value="Histidine kinase-like ATPase, C-terminal domain"/>
    <property type="match status" value="1"/>
</dbReference>
<dbReference type="STRING" id="64971.SAMN05421831_11147"/>
<organism evidence="13 14">
    <name type="scientific">Allopseudospirillum japonicum</name>
    <dbReference type="NCBI Taxonomy" id="64971"/>
    <lineage>
        <taxon>Bacteria</taxon>
        <taxon>Pseudomonadati</taxon>
        <taxon>Pseudomonadota</taxon>
        <taxon>Gammaproteobacteria</taxon>
        <taxon>Oceanospirillales</taxon>
        <taxon>Oceanospirillaceae</taxon>
        <taxon>Allopseudospirillum</taxon>
    </lineage>
</organism>
<keyword evidence="14" id="KW-1185">Reference proteome</keyword>
<dbReference type="Gene3D" id="1.10.287.130">
    <property type="match status" value="1"/>
</dbReference>
<dbReference type="InterPro" id="IPR005467">
    <property type="entry name" value="His_kinase_dom"/>
</dbReference>
<dbReference type="Pfam" id="PF00512">
    <property type="entry name" value="HisKA"/>
    <property type="match status" value="1"/>
</dbReference>
<dbReference type="AlphaFoldDB" id="A0A1H6TSB7"/>
<name>A0A1H6TSB7_9GAMM</name>
<dbReference type="InterPro" id="IPR050980">
    <property type="entry name" value="2C_sensor_his_kinase"/>
</dbReference>
<evidence type="ECO:0000256" key="4">
    <source>
        <dbReference type="ARBA" id="ARBA00022475"/>
    </source>
</evidence>
<gene>
    <name evidence="13" type="ORF">SAMN05421831_11147</name>
</gene>
<dbReference type="PROSITE" id="PS50109">
    <property type="entry name" value="HIS_KIN"/>
    <property type="match status" value="1"/>
</dbReference>
<accession>A0A1H6TSB7</accession>
<dbReference type="SMART" id="SM00304">
    <property type="entry name" value="HAMP"/>
    <property type="match status" value="1"/>
</dbReference>
<reference evidence="14" key="1">
    <citation type="submission" date="2016-10" db="EMBL/GenBank/DDBJ databases">
        <authorList>
            <person name="Varghese N."/>
            <person name="Submissions S."/>
        </authorList>
    </citation>
    <scope>NUCLEOTIDE SEQUENCE [LARGE SCALE GENOMIC DNA]</scope>
    <source>
        <strain evidence="14">DSM 7165</strain>
    </source>
</reference>
<feature type="domain" description="HAMP" evidence="12">
    <location>
        <begin position="285"/>
        <end position="338"/>
    </location>
</feature>
<evidence type="ECO:0000256" key="6">
    <source>
        <dbReference type="ARBA" id="ARBA00022679"/>
    </source>
</evidence>
<dbReference type="PROSITE" id="PS50885">
    <property type="entry name" value="HAMP"/>
    <property type="match status" value="1"/>
</dbReference>
<dbReference type="SMART" id="SM00387">
    <property type="entry name" value="HATPase_c"/>
    <property type="match status" value="1"/>
</dbReference>
<dbReference type="PANTHER" id="PTHR44936">
    <property type="entry name" value="SENSOR PROTEIN CREC"/>
    <property type="match status" value="1"/>
</dbReference>
<evidence type="ECO:0000313" key="14">
    <source>
        <dbReference type="Proteomes" id="UP000242999"/>
    </source>
</evidence>
<evidence type="ECO:0000256" key="1">
    <source>
        <dbReference type="ARBA" id="ARBA00000085"/>
    </source>
</evidence>
<dbReference type="CDD" id="cd06225">
    <property type="entry name" value="HAMP"/>
    <property type="match status" value="1"/>
</dbReference>
<dbReference type="OrthoDB" id="9804645at2"/>
<evidence type="ECO:0000256" key="3">
    <source>
        <dbReference type="ARBA" id="ARBA00012438"/>
    </source>
</evidence>
<dbReference type="PRINTS" id="PR00344">
    <property type="entry name" value="BCTRLSENSOR"/>
</dbReference>
<dbReference type="InterPro" id="IPR003661">
    <property type="entry name" value="HisK_dim/P_dom"/>
</dbReference>
<dbReference type="Proteomes" id="UP000242999">
    <property type="component" value="Unassembled WGS sequence"/>
</dbReference>
<keyword evidence="10" id="KW-0812">Transmembrane</keyword>
<dbReference type="GO" id="GO:0005886">
    <property type="term" value="C:plasma membrane"/>
    <property type="evidence" value="ECO:0007669"/>
    <property type="project" value="UniProtKB-SubCell"/>
</dbReference>
<protein>
    <recommendedName>
        <fullName evidence="3">histidine kinase</fullName>
        <ecNumber evidence="3">2.7.13.3</ecNumber>
    </recommendedName>
</protein>
<evidence type="ECO:0000256" key="5">
    <source>
        <dbReference type="ARBA" id="ARBA00022553"/>
    </source>
</evidence>
<dbReference type="RefSeq" id="WP_093311411.1">
    <property type="nucleotide sequence ID" value="NZ_FNYH01000011.1"/>
</dbReference>
<keyword evidence="10" id="KW-0472">Membrane</keyword>
<dbReference type="Pfam" id="PF02518">
    <property type="entry name" value="HATPase_c"/>
    <property type="match status" value="1"/>
</dbReference>
<dbReference type="InterPro" id="IPR003660">
    <property type="entry name" value="HAMP_dom"/>
</dbReference>
<keyword evidence="5" id="KW-0597">Phosphoprotein</keyword>
<keyword evidence="8 13" id="KW-0418">Kinase</keyword>
<keyword evidence="10" id="KW-1133">Transmembrane helix</keyword>
<evidence type="ECO:0000259" key="12">
    <source>
        <dbReference type="PROSITE" id="PS50885"/>
    </source>
</evidence>
<evidence type="ECO:0000313" key="13">
    <source>
        <dbReference type="EMBL" id="SEI82146.1"/>
    </source>
</evidence>
<keyword evidence="7" id="KW-0547">Nucleotide-binding</keyword>
<evidence type="ECO:0000256" key="10">
    <source>
        <dbReference type="SAM" id="Phobius"/>
    </source>
</evidence>
<evidence type="ECO:0000256" key="7">
    <source>
        <dbReference type="ARBA" id="ARBA00022741"/>
    </source>
</evidence>
<keyword evidence="6" id="KW-0808">Transferase</keyword>
<evidence type="ECO:0000259" key="11">
    <source>
        <dbReference type="PROSITE" id="PS50109"/>
    </source>
</evidence>
<dbReference type="PANTHER" id="PTHR44936:SF10">
    <property type="entry name" value="SENSOR PROTEIN RSTB"/>
    <property type="match status" value="1"/>
</dbReference>
<dbReference type="InterPro" id="IPR004358">
    <property type="entry name" value="Sig_transdc_His_kin-like_C"/>
</dbReference>
<feature type="domain" description="Histidine kinase" evidence="11">
    <location>
        <begin position="346"/>
        <end position="563"/>
    </location>
</feature>
<keyword evidence="4" id="KW-1003">Cell membrane</keyword>
<comment type="subcellular location">
    <subcellularLocation>
        <location evidence="2">Cell membrane</location>
        <topology evidence="2">Multi-pass membrane protein</topology>
    </subcellularLocation>
</comment>
<dbReference type="CDD" id="cd00082">
    <property type="entry name" value="HisKA"/>
    <property type="match status" value="1"/>
</dbReference>
<dbReference type="Gene3D" id="1.10.8.500">
    <property type="entry name" value="HAMP domain in histidine kinase"/>
    <property type="match status" value="1"/>
</dbReference>
<dbReference type="InterPro" id="IPR036890">
    <property type="entry name" value="HATPase_C_sf"/>
</dbReference>
<keyword evidence="9" id="KW-0067">ATP-binding</keyword>
<proteinExistence type="predicted"/>
<dbReference type="SMART" id="SM00388">
    <property type="entry name" value="HisKA"/>
    <property type="match status" value="1"/>
</dbReference>
<evidence type="ECO:0000256" key="8">
    <source>
        <dbReference type="ARBA" id="ARBA00022777"/>
    </source>
</evidence>
<dbReference type="InterPro" id="IPR003594">
    <property type="entry name" value="HATPase_dom"/>
</dbReference>
<evidence type="ECO:0000256" key="2">
    <source>
        <dbReference type="ARBA" id="ARBA00004651"/>
    </source>
</evidence>
<evidence type="ECO:0000256" key="9">
    <source>
        <dbReference type="ARBA" id="ARBA00022840"/>
    </source>
</evidence>
<dbReference type="InterPro" id="IPR036097">
    <property type="entry name" value="HisK_dim/P_sf"/>
</dbReference>
<dbReference type="SUPFAM" id="SSF55874">
    <property type="entry name" value="ATPase domain of HSP90 chaperone/DNA topoisomerase II/histidine kinase"/>
    <property type="match status" value="1"/>
</dbReference>
<dbReference type="GO" id="GO:0000155">
    <property type="term" value="F:phosphorelay sensor kinase activity"/>
    <property type="evidence" value="ECO:0007669"/>
    <property type="project" value="InterPro"/>
</dbReference>
<dbReference type="SUPFAM" id="SSF47384">
    <property type="entry name" value="Homodimeric domain of signal transducing histidine kinase"/>
    <property type="match status" value="1"/>
</dbReference>
<dbReference type="EC" id="2.7.13.3" evidence="3"/>
<dbReference type="GO" id="GO:0005524">
    <property type="term" value="F:ATP binding"/>
    <property type="evidence" value="ECO:0007669"/>
    <property type="project" value="UniProtKB-KW"/>
</dbReference>
<dbReference type="SUPFAM" id="SSF158472">
    <property type="entry name" value="HAMP domain-like"/>
    <property type="match status" value="1"/>
</dbReference>
<comment type="catalytic activity">
    <reaction evidence="1">
        <text>ATP + protein L-histidine = ADP + protein N-phospho-L-histidine.</text>
        <dbReference type="EC" id="2.7.13.3"/>
    </reaction>
</comment>
<feature type="transmembrane region" description="Helical" evidence="10">
    <location>
        <begin position="20"/>
        <end position="41"/>
    </location>
</feature>
<sequence>MQRLRGWLRIRLRNFRGIFLRVYLGILTALLAVSFLAILVVKAANQVRLEEYRERQADQVLITLSHLLQPLPKAQKVAWLQSQSDILGIEVALLSQIPAHLNAHQQQRLESGRTVVTPVNAPASSSLLAYRALPIREIVSSHKIPEEVLQVRFQRIDEQPLQVLLRLAQSQWQSIQTQLLTDPDAKEQALQHLNQALTYPLRLIALEEIPVGLDQVQEKNLLAGQLQIIASEAAYTGYLRPTSTSHTIFALGPVPKLASWPWTLLLGVGLMTVLLLGAAVYWQIRLLEQRLQKLEKAASHIASGNLNARVELGGQQDFIARLAAAFNRMAEQIQSLLNTQQDMIHAVSHELRTPVARIRFGLQILEDSLEQHPSLLAQLEGMDTDIQELDELVDEILTFARLGQNGLRLRFESCLIMDLVHEVVEAHQPLHPHLQLTVHQDRGAQDQGLADVEARYFQRAVQNLVGNACRYAHSQIQVYCWFEADSLRIDVEDDGPGIPEQDWQRVFTPFSRLDDSRTRASGGYGLGLSIVQRIMHWHRGSALIDRSPSLQGARFSLIYPRIQRRKEHPKSPAP</sequence>
<dbReference type="EMBL" id="FNYH01000011">
    <property type="protein sequence ID" value="SEI82146.1"/>
    <property type="molecule type" value="Genomic_DNA"/>
</dbReference>